<dbReference type="AlphaFoldDB" id="A0A9P4HBS4"/>
<dbReference type="Proteomes" id="UP000799777">
    <property type="component" value="Unassembled WGS sequence"/>
</dbReference>
<comment type="caution">
    <text evidence="2">The sequence shown here is derived from an EMBL/GenBank/DDBJ whole genome shotgun (WGS) entry which is preliminary data.</text>
</comment>
<feature type="compositionally biased region" description="Polar residues" evidence="1">
    <location>
        <begin position="203"/>
        <end position="222"/>
    </location>
</feature>
<feature type="region of interest" description="Disordered" evidence="1">
    <location>
        <begin position="190"/>
        <end position="222"/>
    </location>
</feature>
<protein>
    <submittedName>
        <fullName evidence="2">Uncharacterized protein</fullName>
    </submittedName>
</protein>
<feature type="compositionally biased region" description="Basic and acidic residues" evidence="1">
    <location>
        <begin position="7"/>
        <end position="18"/>
    </location>
</feature>
<feature type="region of interest" description="Disordered" evidence="1">
    <location>
        <begin position="1"/>
        <end position="54"/>
    </location>
</feature>
<evidence type="ECO:0000313" key="3">
    <source>
        <dbReference type="Proteomes" id="UP000799777"/>
    </source>
</evidence>
<dbReference type="EMBL" id="ML978182">
    <property type="protein sequence ID" value="KAF2031339.1"/>
    <property type="molecule type" value="Genomic_DNA"/>
</dbReference>
<gene>
    <name evidence="2" type="ORF">EK21DRAFT_88258</name>
</gene>
<reference evidence="2" key="1">
    <citation type="journal article" date="2020" name="Stud. Mycol.">
        <title>101 Dothideomycetes genomes: a test case for predicting lifestyles and emergence of pathogens.</title>
        <authorList>
            <person name="Haridas S."/>
            <person name="Albert R."/>
            <person name="Binder M."/>
            <person name="Bloem J."/>
            <person name="Labutti K."/>
            <person name="Salamov A."/>
            <person name="Andreopoulos B."/>
            <person name="Baker S."/>
            <person name="Barry K."/>
            <person name="Bills G."/>
            <person name="Bluhm B."/>
            <person name="Cannon C."/>
            <person name="Castanera R."/>
            <person name="Culley D."/>
            <person name="Daum C."/>
            <person name="Ezra D."/>
            <person name="Gonzalez J."/>
            <person name="Henrissat B."/>
            <person name="Kuo A."/>
            <person name="Liang C."/>
            <person name="Lipzen A."/>
            <person name="Lutzoni F."/>
            <person name="Magnuson J."/>
            <person name="Mondo S."/>
            <person name="Nolan M."/>
            <person name="Ohm R."/>
            <person name="Pangilinan J."/>
            <person name="Park H.-J."/>
            <person name="Ramirez L."/>
            <person name="Alfaro M."/>
            <person name="Sun H."/>
            <person name="Tritt A."/>
            <person name="Yoshinaga Y."/>
            <person name="Zwiers L.-H."/>
            <person name="Turgeon B."/>
            <person name="Goodwin S."/>
            <person name="Spatafora J."/>
            <person name="Crous P."/>
            <person name="Grigoriev I."/>
        </authorList>
    </citation>
    <scope>NUCLEOTIDE SEQUENCE</scope>
    <source>
        <strain evidence="2">CBS 110217</strain>
    </source>
</reference>
<keyword evidence="3" id="KW-1185">Reference proteome</keyword>
<organism evidence="2 3">
    <name type="scientific">Setomelanomma holmii</name>
    <dbReference type="NCBI Taxonomy" id="210430"/>
    <lineage>
        <taxon>Eukaryota</taxon>
        <taxon>Fungi</taxon>
        <taxon>Dikarya</taxon>
        <taxon>Ascomycota</taxon>
        <taxon>Pezizomycotina</taxon>
        <taxon>Dothideomycetes</taxon>
        <taxon>Pleosporomycetidae</taxon>
        <taxon>Pleosporales</taxon>
        <taxon>Pleosporineae</taxon>
        <taxon>Phaeosphaeriaceae</taxon>
        <taxon>Setomelanomma</taxon>
    </lineage>
</organism>
<name>A0A9P4HBS4_9PLEO</name>
<evidence type="ECO:0000313" key="2">
    <source>
        <dbReference type="EMBL" id="KAF2031339.1"/>
    </source>
</evidence>
<sequence>MSNLWDSGHHTQDCEHAPAARIPSATLSMHSGQKDSGTRRAREHQKHPSPPAAWTRTVRSEYYANVVAGRGCRRGPWSALWTSGRTLWRTDGRARLRCSGTTPPPGHSGATAQKRQCRAAPWNDESCSTDKSRGEVSVSLCQWCGDCAQELHEVRLADLLQAMVMRSSKNRPVSRPITYPSLCTAATPATGSRIADRPRRASCESQTEAAPSAGSSHATMSPRQKRWQSESILWAPCLFRFSSPLWAKRLWRAATSLAVRPLSRSIRARPALRVRPCPRDRGRAHRDSTGPVLPEGGRRARFWRGLLLWRTVPLPFFSPSATDRSQSATARYRPKLP</sequence>
<proteinExistence type="predicted"/>
<accession>A0A9P4HBS4</accession>
<evidence type="ECO:0000256" key="1">
    <source>
        <dbReference type="SAM" id="MobiDB-lite"/>
    </source>
</evidence>
<dbReference type="OrthoDB" id="10673817at2759"/>